<evidence type="ECO:0000259" key="1">
    <source>
        <dbReference type="Pfam" id="PF13360"/>
    </source>
</evidence>
<dbReference type="InterPro" id="IPR015943">
    <property type="entry name" value="WD40/YVTN_repeat-like_dom_sf"/>
</dbReference>
<dbReference type="RefSeq" id="WP_091568751.1">
    <property type="nucleotide sequence ID" value="NZ_FLRH01000003.1"/>
</dbReference>
<dbReference type="Pfam" id="PF13360">
    <property type="entry name" value="PQQ_2"/>
    <property type="match status" value="1"/>
</dbReference>
<dbReference type="OrthoDB" id="3336893at2"/>
<dbReference type="SMART" id="SM00564">
    <property type="entry name" value="PQQ"/>
    <property type="match status" value="2"/>
</dbReference>
<reference evidence="3" key="1">
    <citation type="submission" date="2016-06" db="EMBL/GenBank/DDBJ databases">
        <authorList>
            <person name="Varghese N."/>
            <person name="Submissions Spin"/>
        </authorList>
    </citation>
    <scope>NUCLEOTIDE SEQUENCE [LARGE SCALE GENOMIC DNA]</scope>
    <source>
        <strain evidence="3">DSM 45794</strain>
    </source>
</reference>
<name>A0A1A9B4D0_9ACTN</name>
<evidence type="ECO:0000313" key="3">
    <source>
        <dbReference type="Proteomes" id="UP000199558"/>
    </source>
</evidence>
<accession>A0A1A9B4D0</accession>
<dbReference type="SUPFAM" id="SSF50998">
    <property type="entry name" value="Quinoprotein alcohol dehydrogenase-like"/>
    <property type="match status" value="1"/>
</dbReference>
<dbReference type="AlphaFoldDB" id="A0A1A9B4D0"/>
<dbReference type="InterPro" id="IPR011047">
    <property type="entry name" value="Quinoprotein_ADH-like_sf"/>
</dbReference>
<organism evidence="2 3">
    <name type="scientific">Micromonospora sediminicola</name>
    <dbReference type="NCBI Taxonomy" id="946078"/>
    <lineage>
        <taxon>Bacteria</taxon>
        <taxon>Bacillati</taxon>
        <taxon>Actinomycetota</taxon>
        <taxon>Actinomycetes</taxon>
        <taxon>Micromonosporales</taxon>
        <taxon>Micromonosporaceae</taxon>
        <taxon>Micromonospora</taxon>
    </lineage>
</organism>
<sequence length="417" mass="43939">MAKAARRRILTTLLAVLAVAASVAVVVRVLAPAEVETVARDPYPAAPAPTAGVIARLPVAPLVVDGRLRVYAGTRQVYADQPVTGRHRVTPFWSYRRWPATLVGVLAEGTTVVSRWSDGTLVALDARTGRVAWRADGPEPGSVPAPRRTYAGTVWDPAGLHVARTAAGRTVLLAAGPGALGGYDLGDGRRLWRVDVGRGCRTDVGTTASGELVGVDRCAGPAAVELRDAATGAVRTRWRPPDAPDQLVVSPVGCRDGHSGCRGLRTAGPGGENSRGWLVADPGEPTAAPGLDGADTALDGERVVDTSGPVVVGRSPRTGAELWRRADIHPARVLAVEPGRVHLLTDRRELVTVDPITGATRSTSVLDLGRDGIAWRPGRAYAVDGYVAVERLRERARPEDDDQGYFLMAEPVLLAAT</sequence>
<dbReference type="STRING" id="946078.GA0070622_0845"/>
<feature type="domain" description="Pyrrolo-quinoline quinone repeat" evidence="1">
    <location>
        <begin position="61"/>
        <end position="222"/>
    </location>
</feature>
<dbReference type="EMBL" id="FLRH01000003">
    <property type="protein sequence ID" value="SBT63879.1"/>
    <property type="molecule type" value="Genomic_DNA"/>
</dbReference>
<dbReference type="InterPro" id="IPR002372">
    <property type="entry name" value="PQQ_rpt_dom"/>
</dbReference>
<proteinExistence type="predicted"/>
<protein>
    <submittedName>
        <fullName evidence="2">PQQ-like domain-containing protein</fullName>
    </submittedName>
</protein>
<dbReference type="Proteomes" id="UP000199558">
    <property type="component" value="Unassembled WGS sequence"/>
</dbReference>
<dbReference type="Gene3D" id="2.130.10.10">
    <property type="entry name" value="YVTN repeat-like/Quinoprotein amine dehydrogenase"/>
    <property type="match status" value="1"/>
</dbReference>
<evidence type="ECO:0000313" key="2">
    <source>
        <dbReference type="EMBL" id="SBT63879.1"/>
    </source>
</evidence>
<gene>
    <name evidence="2" type="ORF">GA0070622_0845</name>
</gene>
<dbReference type="InterPro" id="IPR018391">
    <property type="entry name" value="PQQ_b-propeller_rpt"/>
</dbReference>
<keyword evidence="3" id="KW-1185">Reference proteome</keyword>